<dbReference type="RefSeq" id="WP_089731808.1">
    <property type="nucleotide sequence ID" value="NZ_FNIA01000004.1"/>
</dbReference>
<evidence type="ECO:0000256" key="1">
    <source>
        <dbReference type="SAM" id="Phobius"/>
    </source>
</evidence>
<dbReference type="AlphaFoldDB" id="A0A1G9UAK9"/>
<organism evidence="2 3">
    <name type="scientific">Haloarchaeobius iranensis</name>
    <dbReference type="NCBI Taxonomy" id="996166"/>
    <lineage>
        <taxon>Archaea</taxon>
        <taxon>Methanobacteriati</taxon>
        <taxon>Methanobacteriota</taxon>
        <taxon>Stenosarchaea group</taxon>
        <taxon>Halobacteria</taxon>
        <taxon>Halobacteriales</taxon>
        <taxon>Halorubellaceae</taxon>
        <taxon>Haloarchaeobius</taxon>
    </lineage>
</organism>
<feature type="transmembrane region" description="Helical" evidence="1">
    <location>
        <begin position="55"/>
        <end position="78"/>
    </location>
</feature>
<evidence type="ECO:0000313" key="2">
    <source>
        <dbReference type="EMBL" id="SDM56979.1"/>
    </source>
</evidence>
<dbReference type="EMBL" id="FNIA01000004">
    <property type="protein sequence ID" value="SDM56979.1"/>
    <property type="molecule type" value="Genomic_DNA"/>
</dbReference>
<gene>
    <name evidence="2" type="ORF">SAMN05192554_10427</name>
</gene>
<sequence length="90" mass="9429">MRSRRFAVVGLVFACLLTLAGVGGTAAAQDDASVADAIDRTERVAELESLAEQSLLQYLGGGGIGLGLGIVLGSVVVYRIQKSRIDETYE</sequence>
<keyword evidence="1" id="KW-1133">Transmembrane helix</keyword>
<evidence type="ECO:0000313" key="3">
    <source>
        <dbReference type="Proteomes" id="UP000199370"/>
    </source>
</evidence>
<dbReference type="STRING" id="996166.SAMN05192554_10427"/>
<keyword evidence="1" id="KW-0812">Transmembrane</keyword>
<keyword evidence="3" id="KW-1185">Reference proteome</keyword>
<proteinExistence type="predicted"/>
<dbReference type="Proteomes" id="UP000199370">
    <property type="component" value="Unassembled WGS sequence"/>
</dbReference>
<name>A0A1G9UAK9_9EURY</name>
<protein>
    <submittedName>
        <fullName evidence="2">Uncharacterized protein</fullName>
    </submittedName>
</protein>
<reference evidence="2 3" key="1">
    <citation type="submission" date="2016-10" db="EMBL/GenBank/DDBJ databases">
        <authorList>
            <person name="de Groot N.N."/>
        </authorList>
    </citation>
    <scope>NUCLEOTIDE SEQUENCE [LARGE SCALE GENOMIC DNA]</scope>
    <source>
        <strain evidence="3">EB21,IBRC-M 10013,KCTC 4048</strain>
    </source>
</reference>
<keyword evidence="1" id="KW-0472">Membrane</keyword>
<accession>A0A1G9UAK9</accession>